<dbReference type="Proteomes" id="UP000663823">
    <property type="component" value="Unassembled WGS sequence"/>
</dbReference>
<feature type="region of interest" description="Disordered" evidence="1">
    <location>
        <begin position="282"/>
        <end position="356"/>
    </location>
</feature>
<organism evidence="2 3">
    <name type="scientific">Rotaria sordida</name>
    <dbReference type="NCBI Taxonomy" id="392033"/>
    <lineage>
        <taxon>Eukaryota</taxon>
        <taxon>Metazoa</taxon>
        <taxon>Spiralia</taxon>
        <taxon>Gnathifera</taxon>
        <taxon>Rotifera</taxon>
        <taxon>Eurotatoria</taxon>
        <taxon>Bdelloidea</taxon>
        <taxon>Philodinida</taxon>
        <taxon>Philodinidae</taxon>
        <taxon>Rotaria</taxon>
    </lineage>
</organism>
<dbReference type="EMBL" id="CAJOAX010003297">
    <property type="protein sequence ID" value="CAF3846611.1"/>
    <property type="molecule type" value="Genomic_DNA"/>
</dbReference>
<reference evidence="2" key="1">
    <citation type="submission" date="2021-02" db="EMBL/GenBank/DDBJ databases">
        <authorList>
            <person name="Nowell W R."/>
        </authorList>
    </citation>
    <scope>NUCLEOTIDE SEQUENCE</scope>
</reference>
<sequence length="452" mass="50108">MAKYCNEIGKFWQLHADAIPIVLINIAATTCEQSYIFRANQFKKPLNLYNCVVAKSSYGKSPMLGLVQSSILAVRDSRPMKFREVGDKLNGSNHIRVIFNEATTAGVLDSLKGCTRMLMTEEGDVILQRMGAFLSPTVGGRNSSVLDDCRAQLINLYDHPEQYSKRLKNSIVEVSDSKLNILAGLTGELIQRVITRRAQNTLADAFNYTIGAMEERDDHLASRFGKSVDAVHRLAGLCQIIEFASDMVKAFVQRHGGFEDESISNEFLTKCVGERNTAPIILNTNANDTNTNDTNTNDTSANDTSSNGTSRNNTSSNNTSSNDTSRNDTSSNDTSRNDTSSNDTSANENFSCNRDHDMPLNNYTLNNDVNENFLQNEDSTVSAVENNDNHVEVDEQMFITSELMTVDEFISVSTYDGLRLTDSDIVIDGYVHINDECNQDQDIQINRSSIGK</sequence>
<evidence type="ECO:0000313" key="2">
    <source>
        <dbReference type="EMBL" id="CAF3846611.1"/>
    </source>
</evidence>
<comment type="caution">
    <text evidence="2">The sequence shown here is derived from an EMBL/GenBank/DDBJ whole genome shotgun (WGS) entry which is preliminary data.</text>
</comment>
<evidence type="ECO:0000313" key="3">
    <source>
        <dbReference type="Proteomes" id="UP000663823"/>
    </source>
</evidence>
<proteinExistence type="predicted"/>
<dbReference type="AlphaFoldDB" id="A0A819E7F6"/>
<protein>
    <submittedName>
        <fullName evidence="2">Uncharacterized protein</fullName>
    </submittedName>
</protein>
<accession>A0A819E7F6</accession>
<evidence type="ECO:0000256" key="1">
    <source>
        <dbReference type="SAM" id="MobiDB-lite"/>
    </source>
</evidence>
<gene>
    <name evidence="2" type="ORF">OTI717_LOCUS20913</name>
</gene>
<feature type="compositionally biased region" description="Low complexity" evidence="1">
    <location>
        <begin position="283"/>
        <end position="345"/>
    </location>
</feature>
<name>A0A819E7F6_9BILA</name>